<evidence type="ECO:0000313" key="2">
    <source>
        <dbReference type="EMBL" id="PAP94327.1"/>
    </source>
</evidence>
<dbReference type="PANTHER" id="PTHR36836">
    <property type="entry name" value="COLANIC ACID BIOSYNTHESIS PROTEIN WCAK"/>
    <property type="match status" value="1"/>
</dbReference>
<evidence type="ECO:0000259" key="1">
    <source>
        <dbReference type="Pfam" id="PF04230"/>
    </source>
</evidence>
<gene>
    <name evidence="2" type="ORF">CIT31_18725</name>
</gene>
<dbReference type="AlphaFoldDB" id="A0A271KGP6"/>
<evidence type="ECO:0000313" key="3">
    <source>
        <dbReference type="Proteomes" id="UP000215931"/>
    </source>
</evidence>
<keyword evidence="3" id="KW-1185">Reference proteome</keyword>
<accession>A0A271KGP6</accession>
<dbReference type="PANTHER" id="PTHR36836:SF1">
    <property type="entry name" value="COLANIC ACID BIOSYNTHESIS PROTEIN WCAK"/>
    <property type="match status" value="1"/>
</dbReference>
<feature type="domain" description="Polysaccharide pyruvyl transferase" evidence="1">
    <location>
        <begin position="17"/>
        <end position="283"/>
    </location>
</feature>
<dbReference type="Proteomes" id="UP000215931">
    <property type="component" value="Unassembled WGS sequence"/>
</dbReference>
<dbReference type="OrthoDB" id="8480913at2"/>
<dbReference type="Pfam" id="PF04230">
    <property type="entry name" value="PS_pyruv_trans"/>
    <property type="match status" value="1"/>
</dbReference>
<dbReference type="EMBL" id="NPKH01000023">
    <property type="protein sequence ID" value="PAP94327.1"/>
    <property type="molecule type" value="Genomic_DNA"/>
</dbReference>
<comment type="caution">
    <text evidence="2">The sequence shown here is derived from an EMBL/GenBank/DDBJ whole genome shotgun (WGS) entry which is preliminary data.</text>
</comment>
<protein>
    <recommendedName>
        <fullName evidence="1">Polysaccharide pyruvyl transferase domain-containing protein</fullName>
    </recommendedName>
</protein>
<dbReference type="InterPro" id="IPR007345">
    <property type="entry name" value="Polysacch_pyruvyl_Trfase"/>
</dbReference>
<sequence>MTPVLRVGIFGFYSYQNLGDNVMAYLFSKCVKDDGHDPIVYAKRRFEKMDWGFKICSDVKEFVETVDVVIFGGGGLLIPRQQPSEVVKDFNDDLGLILEYTKEKSIKLFAFSIGGAGKDIDEIVPVARQELIRRLNYVTLRNREDLKLLEQANTEGEFLDDVVWTTSRRISGSRYDKGRSRLRVGLNIYLGSSRRSRLAKRILQIVTRIRKDIDFIFYEINPKKDGYFGAFCANLSQDNCSSKILTDVEDACGEASSLDLLITTRLHFGVIAMSYGVPCIAYSGVEKTRLLYKRINRASFFWRIGDIHKLLFLFLFPGAIQKIIRDGSEAIDPVIVENAMQHYTRLSRSLEGVLGASSRSVHHLQ</sequence>
<proteinExistence type="predicted"/>
<dbReference type="RefSeq" id="WP_095519813.1">
    <property type="nucleotide sequence ID" value="NZ_NPKH01000023.1"/>
</dbReference>
<name>A0A271KGP6_9HYPH</name>
<reference evidence="2 3" key="1">
    <citation type="submission" date="2017-08" db="EMBL/GenBank/DDBJ databases">
        <title>Mesorhizobium wenxinae sp. nov., a novel rhizobial species isolated from root nodules of chickpea (Cicer arietinum L.).</title>
        <authorList>
            <person name="Zhang J."/>
        </authorList>
    </citation>
    <scope>NUCLEOTIDE SEQUENCE [LARGE SCALE GENOMIC DNA]</scope>
    <source>
        <strain evidence="3">WYCCWR 10019</strain>
    </source>
</reference>
<organism evidence="2 3">
    <name type="scientific">Mesorhizobium wenxiniae</name>
    <dbReference type="NCBI Taxonomy" id="2014805"/>
    <lineage>
        <taxon>Bacteria</taxon>
        <taxon>Pseudomonadati</taxon>
        <taxon>Pseudomonadota</taxon>
        <taxon>Alphaproteobacteria</taxon>
        <taxon>Hyphomicrobiales</taxon>
        <taxon>Phyllobacteriaceae</taxon>
        <taxon>Mesorhizobium</taxon>
    </lineage>
</organism>